<dbReference type="EMBL" id="UGGU01000003">
    <property type="protein sequence ID" value="STO31365.1"/>
    <property type="molecule type" value="Genomic_DNA"/>
</dbReference>
<accession>A0A377GWQ2</accession>
<dbReference type="RefSeq" id="WP_115269615.1">
    <property type="nucleotide sequence ID" value="NZ_UGGU01000003.1"/>
</dbReference>
<reference evidence="1 2" key="1">
    <citation type="submission" date="2018-06" db="EMBL/GenBank/DDBJ databases">
        <authorList>
            <consortium name="Pathogen Informatics"/>
            <person name="Doyle S."/>
        </authorList>
    </citation>
    <scope>NUCLEOTIDE SEQUENCE [LARGE SCALE GENOMIC DNA]</scope>
    <source>
        <strain evidence="1 2">NCTC10723</strain>
    </source>
</reference>
<name>A0A377GWQ2_9FUSO</name>
<dbReference type="Proteomes" id="UP000255328">
    <property type="component" value="Unassembled WGS sequence"/>
</dbReference>
<proteinExistence type="predicted"/>
<organism evidence="1 2">
    <name type="scientific">Fusobacterium necrogenes</name>
    <dbReference type="NCBI Taxonomy" id="858"/>
    <lineage>
        <taxon>Bacteria</taxon>
        <taxon>Fusobacteriati</taxon>
        <taxon>Fusobacteriota</taxon>
        <taxon>Fusobacteriia</taxon>
        <taxon>Fusobacteriales</taxon>
        <taxon>Fusobacteriaceae</taxon>
        <taxon>Fusobacterium</taxon>
    </lineage>
</organism>
<sequence length="182" mass="21492">MIEFKKIDEMIELIENNIIPEGYTNNEFFMEFFKVVQLIPLSKYLRNKRKDSKLPKIMNAKKAGEILISTQKDDEIKLFLKRKGYSEIPQLDYRTIMLLRKIDLYSNWNKIIAFLEGKGSVAEINQSNRKLLLPQEIEILESYLMKNLSLNVQELNWLLGKVKKIESDKELNKALRKLLINI</sequence>
<keyword evidence="2" id="KW-1185">Reference proteome</keyword>
<evidence type="ECO:0000313" key="2">
    <source>
        <dbReference type="Proteomes" id="UP000255328"/>
    </source>
</evidence>
<evidence type="ECO:0000313" key="1">
    <source>
        <dbReference type="EMBL" id="STO31365.1"/>
    </source>
</evidence>
<gene>
    <name evidence="1" type="ORF">NCTC10723_00813</name>
</gene>
<protein>
    <submittedName>
        <fullName evidence="1">Uncharacterized protein</fullName>
    </submittedName>
</protein>
<dbReference type="AlphaFoldDB" id="A0A377GWQ2"/>
<dbReference type="OrthoDB" id="90225at2"/>